<dbReference type="Gene3D" id="1.10.510.10">
    <property type="entry name" value="Transferase(Phosphotransferase) domain 1"/>
    <property type="match status" value="1"/>
</dbReference>
<feature type="transmembrane region" description="Helical" evidence="2">
    <location>
        <begin position="419"/>
        <end position="438"/>
    </location>
</feature>
<feature type="binding site" evidence="1">
    <location>
        <position position="25"/>
    </location>
    <ligand>
        <name>ATP</name>
        <dbReference type="ChEBI" id="CHEBI:30616"/>
    </ligand>
</feature>
<dbReference type="InterPro" id="IPR050235">
    <property type="entry name" value="CK1_Ser-Thr_kinase"/>
</dbReference>
<dbReference type="AlphaFoldDB" id="A0ABD2LNJ5"/>
<feature type="domain" description="Protein kinase" evidence="3">
    <location>
        <begin position="1"/>
        <end position="288"/>
    </location>
</feature>
<dbReference type="InterPro" id="IPR017441">
    <property type="entry name" value="Protein_kinase_ATP_BS"/>
</dbReference>
<evidence type="ECO:0000256" key="2">
    <source>
        <dbReference type="SAM" id="Phobius"/>
    </source>
</evidence>
<evidence type="ECO:0000313" key="5">
    <source>
        <dbReference type="Proteomes" id="UP001620626"/>
    </source>
</evidence>
<dbReference type="PROSITE" id="PS50011">
    <property type="entry name" value="PROTEIN_KINASE_DOM"/>
    <property type="match status" value="1"/>
</dbReference>
<evidence type="ECO:0000259" key="3">
    <source>
        <dbReference type="PROSITE" id="PS50011"/>
    </source>
</evidence>
<accession>A0ABD2LNJ5</accession>
<keyword evidence="1" id="KW-0547">Nucleotide-binding</keyword>
<organism evidence="4 5">
    <name type="scientific">Heterodera trifolii</name>
    <dbReference type="NCBI Taxonomy" id="157864"/>
    <lineage>
        <taxon>Eukaryota</taxon>
        <taxon>Metazoa</taxon>
        <taxon>Ecdysozoa</taxon>
        <taxon>Nematoda</taxon>
        <taxon>Chromadorea</taxon>
        <taxon>Rhabditida</taxon>
        <taxon>Tylenchina</taxon>
        <taxon>Tylenchomorpha</taxon>
        <taxon>Tylenchoidea</taxon>
        <taxon>Heteroderidae</taxon>
        <taxon>Heteroderinae</taxon>
        <taxon>Heterodera</taxon>
    </lineage>
</organism>
<keyword evidence="2" id="KW-0472">Membrane</keyword>
<keyword evidence="2" id="KW-0812">Transmembrane</keyword>
<dbReference type="PANTHER" id="PTHR11909">
    <property type="entry name" value="CASEIN KINASE-RELATED"/>
    <property type="match status" value="1"/>
</dbReference>
<gene>
    <name evidence="4" type="ORF">niasHT_001878</name>
</gene>
<evidence type="ECO:0000256" key="1">
    <source>
        <dbReference type="PROSITE-ProRule" id="PRU10141"/>
    </source>
</evidence>
<dbReference type="InterPro" id="IPR000719">
    <property type="entry name" value="Prot_kinase_dom"/>
</dbReference>
<keyword evidence="1" id="KW-0067">ATP-binding</keyword>
<dbReference type="SUPFAM" id="SSF56112">
    <property type="entry name" value="Protein kinase-like (PK-like)"/>
    <property type="match status" value="1"/>
</dbReference>
<evidence type="ECO:0000313" key="4">
    <source>
        <dbReference type="EMBL" id="KAL3116806.1"/>
    </source>
</evidence>
<dbReference type="InterPro" id="IPR011009">
    <property type="entry name" value="Kinase-like_dom_sf"/>
</dbReference>
<dbReference type="Pfam" id="PF00069">
    <property type="entry name" value="Pkinase"/>
    <property type="match status" value="1"/>
</dbReference>
<sequence length="501" mass="57050">MKLGAGAFGAVYLCVNDEGVQAALKTEPVNTPHPLLVMEAHVMTKLDTLRDGDGKHFCRCLDLGRDEQRDQQSGQMKKFNYIVMSLVGRGLDGVVKEAGGRLSLGSAVGVSIQMLAALRGLHTVGYLHRDIKPGNSTIGRPESNEIRLLYLIDFGMARKYTKDDGSQHRPRAATNFRGSPRYAAISAHLGREYSRKDDIESWFYCMIELFKGALPWSNVGEMKAIGDAKVKRQKKQPEAVRRQAIADLLSGCPSEFDQVLKYIWTNISVTANRIDNLETNRNLQGPWNAEIICVDPLYIDHSVIAFLRANQPILGKRDINLNLNVFAHNTRAIRWIWSVIVSAIWPFFETNIRLLPFPNAHLLPGLIGDRSAGQFLFKWLHIPRKDGQPKRLHSNVQMTSRFHKLLKNFKETFMHATTFASYILSLSTFMYVVPFELVNGRTREKLTMEKVGHVLNCWLLKRCPIGQMVQWEERKFEQLEQCQHGIECCQKMHCVRQKQFA</sequence>
<keyword evidence="2" id="KW-1133">Transmembrane helix</keyword>
<dbReference type="Proteomes" id="UP001620626">
    <property type="component" value="Unassembled WGS sequence"/>
</dbReference>
<comment type="caution">
    <text evidence="4">The sequence shown here is derived from an EMBL/GenBank/DDBJ whole genome shotgun (WGS) entry which is preliminary data.</text>
</comment>
<dbReference type="PROSITE" id="PS00107">
    <property type="entry name" value="PROTEIN_KINASE_ATP"/>
    <property type="match status" value="1"/>
</dbReference>
<reference evidence="4 5" key="1">
    <citation type="submission" date="2024-10" db="EMBL/GenBank/DDBJ databases">
        <authorList>
            <person name="Kim D."/>
        </authorList>
    </citation>
    <scope>NUCLEOTIDE SEQUENCE [LARGE SCALE GENOMIC DNA]</scope>
    <source>
        <strain evidence="4">BH-2024</strain>
    </source>
</reference>
<proteinExistence type="predicted"/>
<protein>
    <recommendedName>
        <fullName evidence="3">Protein kinase domain-containing protein</fullName>
    </recommendedName>
</protein>
<dbReference type="GO" id="GO:0005524">
    <property type="term" value="F:ATP binding"/>
    <property type="evidence" value="ECO:0007669"/>
    <property type="project" value="UniProtKB-UniRule"/>
</dbReference>
<keyword evidence="5" id="KW-1185">Reference proteome</keyword>
<name>A0ABD2LNJ5_9BILA</name>
<dbReference type="SMART" id="SM00220">
    <property type="entry name" value="S_TKc"/>
    <property type="match status" value="1"/>
</dbReference>
<dbReference type="EMBL" id="JBICBT010000346">
    <property type="protein sequence ID" value="KAL3116806.1"/>
    <property type="molecule type" value="Genomic_DNA"/>
</dbReference>